<feature type="binding site" evidence="10">
    <location>
        <position position="217"/>
    </location>
    <ligand>
        <name>Zn(2+)</name>
        <dbReference type="ChEBI" id="CHEBI:29105"/>
    </ligand>
</feature>
<dbReference type="SUPFAM" id="SSF52402">
    <property type="entry name" value="Adenine nucleotide alpha hydrolases-like"/>
    <property type="match status" value="1"/>
</dbReference>
<evidence type="ECO:0000256" key="2">
    <source>
        <dbReference type="ARBA" id="ARBA00022598"/>
    </source>
</evidence>
<organism evidence="11 12">
    <name type="scientific">Ktedonosporobacter rubrisoli</name>
    <dbReference type="NCBI Taxonomy" id="2509675"/>
    <lineage>
        <taxon>Bacteria</taxon>
        <taxon>Bacillati</taxon>
        <taxon>Chloroflexota</taxon>
        <taxon>Ktedonobacteria</taxon>
        <taxon>Ktedonobacterales</taxon>
        <taxon>Ktedonosporobacteraceae</taxon>
        <taxon>Ktedonosporobacter</taxon>
    </lineage>
</organism>
<comment type="cofactor">
    <cofactor evidence="10">
        <name>Zn(2+)</name>
        <dbReference type="ChEBI" id="CHEBI:29105"/>
    </cofactor>
    <text evidence="10">Binds 1 zinc ion per subunit.</text>
</comment>
<feature type="binding site" evidence="10">
    <location>
        <begin position="14"/>
        <end position="24"/>
    </location>
    <ligand>
        <name>ATP</name>
        <dbReference type="ChEBI" id="CHEBI:30616"/>
    </ligand>
</feature>
<proteinExistence type="inferred from homology"/>
<dbReference type="RefSeq" id="WP_129894228.1">
    <property type="nucleotide sequence ID" value="NZ_CP035758.1"/>
</dbReference>
<name>A0A4P6K5A1_KTERU</name>
<keyword evidence="10" id="KW-0671">Queuosine biosynthesis</keyword>
<keyword evidence="5 10" id="KW-0862">Zinc</keyword>
<evidence type="ECO:0000256" key="6">
    <source>
        <dbReference type="ARBA" id="ARBA00022840"/>
    </source>
</evidence>
<keyword evidence="12" id="KW-1185">Reference proteome</keyword>
<dbReference type="InterPro" id="IPR018317">
    <property type="entry name" value="QueC"/>
</dbReference>
<dbReference type="Pfam" id="PF06508">
    <property type="entry name" value="QueC"/>
    <property type="match status" value="1"/>
</dbReference>
<accession>A0A4P6K5A1</accession>
<dbReference type="AlphaFoldDB" id="A0A4P6K5A1"/>
<dbReference type="EMBL" id="CP035758">
    <property type="protein sequence ID" value="QBD83162.1"/>
    <property type="molecule type" value="Genomic_DNA"/>
</dbReference>
<evidence type="ECO:0000256" key="10">
    <source>
        <dbReference type="HAMAP-Rule" id="MF_01633"/>
    </source>
</evidence>
<dbReference type="OrthoDB" id="9789567at2"/>
<dbReference type="InterPro" id="IPR014729">
    <property type="entry name" value="Rossmann-like_a/b/a_fold"/>
</dbReference>
<dbReference type="CDD" id="cd01995">
    <property type="entry name" value="QueC-like"/>
    <property type="match status" value="1"/>
</dbReference>
<dbReference type="PANTHER" id="PTHR42914:SF1">
    <property type="entry name" value="7-CYANO-7-DEAZAGUANINE SYNTHASE"/>
    <property type="match status" value="1"/>
</dbReference>
<gene>
    <name evidence="10 11" type="primary">queC</name>
    <name evidence="11" type="ORF">EPA93_47265</name>
</gene>
<comment type="pathway">
    <text evidence="1 10">Purine metabolism; 7-cyano-7-deazaguanine biosynthesis.</text>
</comment>
<evidence type="ECO:0000313" key="11">
    <source>
        <dbReference type="EMBL" id="QBD83162.1"/>
    </source>
</evidence>
<dbReference type="PANTHER" id="PTHR42914">
    <property type="entry name" value="7-CYANO-7-DEAZAGUANINE SYNTHASE"/>
    <property type="match status" value="1"/>
</dbReference>
<dbReference type="UniPathway" id="UPA00391"/>
<evidence type="ECO:0000256" key="9">
    <source>
        <dbReference type="ARBA" id="ARBA00047890"/>
    </source>
</evidence>
<dbReference type="NCBIfam" id="TIGR00364">
    <property type="entry name" value="7-cyano-7-deazaguanine synthase QueC"/>
    <property type="match status" value="1"/>
</dbReference>
<dbReference type="KEGG" id="kbs:EPA93_47265"/>
<feature type="binding site" evidence="10">
    <location>
        <position position="204"/>
    </location>
    <ligand>
        <name>Zn(2+)</name>
        <dbReference type="ChEBI" id="CHEBI:29105"/>
    </ligand>
</feature>
<protein>
    <recommendedName>
        <fullName evidence="8 10">7-cyano-7-deazaguanine synthase</fullName>
        <ecNumber evidence="8 10">6.3.4.20</ecNumber>
    </recommendedName>
    <alternativeName>
        <fullName evidence="10">7-cyano-7-carbaguanine synthase</fullName>
    </alternativeName>
    <alternativeName>
        <fullName evidence="10">PreQ(0) synthase</fullName>
    </alternativeName>
    <alternativeName>
        <fullName evidence="10">Queuosine biosynthesis protein QueC</fullName>
    </alternativeName>
</protein>
<comment type="function">
    <text evidence="10">Catalyzes the ATP-dependent conversion of 7-carboxy-7-deazaguanine (CDG) to 7-cyano-7-deazaguanine (preQ(0)).</text>
</comment>
<dbReference type="PIRSF" id="PIRSF006293">
    <property type="entry name" value="ExsB"/>
    <property type="match status" value="1"/>
</dbReference>
<dbReference type="EC" id="6.3.4.20" evidence="8 10"/>
<evidence type="ECO:0000256" key="5">
    <source>
        <dbReference type="ARBA" id="ARBA00022833"/>
    </source>
</evidence>
<dbReference type="Gene3D" id="3.40.50.620">
    <property type="entry name" value="HUPs"/>
    <property type="match status" value="1"/>
</dbReference>
<evidence type="ECO:0000256" key="4">
    <source>
        <dbReference type="ARBA" id="ARBA00022741"/>
    </source>
</evidence>
<evidence type="ECO:0000256" key="1">
    <source>
        <dbReference type="ARBA" id="ARBA00005061"/>
    </source>
</evidence>
<evidence type="ECO:0000313" key="12">
    <source>
        <dbReference type="Proteomes" id="UP000290365"/>
    </source>
</evidence>
<feature type="binding site" evidence="10">
    <location>
        <position position="220"/>
    </location>
    <ligand>
        <name>Zn(2+)</name>
        <dbReference type="ChEBI" id="CHEBI:29105"/>
    </ligand>
</feature>
<evidence type="ECO:0000256" key="7">
    <source>
        <dbReference type="ARBA" id="ARBA00037993"/>
    </source>
</evidence>
<evidence type="ECO:0000256" key="3">
    <source>
        <dbReference type="ARBA" id="ARBA00022723"/>
    </source>
</evidence>
<dbReference type="Proteomes" id="UP000290365">
    <property type="component" value="Chromosome"/>
</dbReference>
<sequence length="254" mass="27980">MTTTRERDQAVLVVSGGMDSCVLAYYYAAAGFDLHLLSFDYGQKHVKELEYAHKYIARLRERFAQGEQGLRVQHEILSLPIASLLPDSTCALLNDEEPMPYGHYSDESMKTTVVPYRNPNMLLQAATVAWGEGASVVAYAAHQGDHAIYPDCRPAFVNAFNAMLAAAMDGPAPIVQTPFLQFSKAQIARLGASLDVPFELTWSCYEGGRKGYGELHCGRCGTCVERRWSFAQAGLSDPTHYASEALDEDEGFHA</sequence>
<dbReference type="GO" id="GO:0008270">
    <property type="term" value="F:zinc ion binding"/>
    <property type="evidence" value="ECO:0007669"/>
    <property type="project" value="UniProtKB-UniRule"/>
</dbReference>
<keyword evidence="6 10" id="KW-0067">ATP-binding</keyword>
<keyword evidence="2 10" id="KW-0436">Ligase</keyword>
<reference evidence="11 12" key="1">
    <citation type="submission" date="2019-01" db="EMBL/GenBank/DDBJ databases">
        <title>Ktedonosporobacter rubrisoli SCAWS-G2.</title>
        <authorList>
            <person name="Huang Y."/>
            <person name="Yan B."/>
        </authorList>
    </citation>
    <scope>NUCLEOTIDE SEQUENCE [LARGE SCALE GENOMIC DNA]</scope>
    <source>
        <strain evidence="11 12">SCAWS-G2</strain>
    </source>
</reference>
<comment type="catalytic activity">
    <reaction evidence="9 10">
        <text>7-carboxy-7-carbaguanine + NH4(+) + 2 ATP = 7-cyano-7-carbaguanine + 2 AMP + 2 diphosphate + 2 H(+)</text>
        <dbReference type="Rhea" id="RHEA:27982"/>
        <dbReference type="ChEBI" id="CHEBI:15378"/>
        <dbReference type="ChEBI" id="CHEBI:28938"/>
        <dbReference type="ChEBI" id="CHEBI:30616"/>
        <dbReference type="ChEBI" id="CHEBI:33019"/>
        <dbReference type="ChEBI" id="CHEBI:45075"/>
        <dbReference type="ChEBI" id="CHEBI:61036"/>
        <dbReference type="ChEBI" id="CHEBI:456215"/>
        <dbReference type="EC" id="6.3.4.20"/>
    </reaction>
</comment>
<keyword evidence="4 10" id="KW-0547">Nucleotide-binding</keyword>
<feature type="binding site" evidence="10">
    <location>
        <position position="223"/>
    </location>
    <ligand>
        <name>Zn(2+)</name>
        <dbReference type="ChEBI" id="CHEBI:29105"/>
    </ligand>
</feature>
<dbReference type="GO" id="GO:0016879">
    <property type="term" value="F:ligase activity, forming carbon-nitrogen bonds"/>
    <property type="evidence" value="ECO:0007669"/>
    <property type="project" value="UniProtKB-UniRule"/>
</dbReference>
<dbReference type="GO" id="GO:0005524">
    <property type="term" value="F:ATP binding"/>
    <property type="evidence" value="ECO:0007669"/>
    <property type="project" value="UniProtKB-UniRule"/>
</dbReference>
<dbReference type="HAMAP" id="MF_01633">
    <property type="entry name" value="QueC"/>
    <property type="match status" value="1"/>
</dbReference>
<keyword evidence="3 10" id="KW-0479">Metal-binding</keyword>
<evidence type="ECO:0000256" key="8">
    <source>
        <dbReference type="ARBA" id="ARBA00039149"/>
    </source>
</evidence>
<comment type="similarity">
    <text evidence="7 10">Belongs to the QueC family.</text>
</comment>
<dbReference type="GO" id="GO:0008616">
    <property type="term" value="P:tRNA queuosine(34) biosynthetic process"/>
    <property type="evidence" value="ECO:0007669"/>
    <property type="project" value="UniProtKB-UniRule"/>
</dbReference>